<accession>A0A9D6V3Z1</accession>
<comment type="caution">
    <text evidence="2">The sequence shown here is derived from an EMBL/GenBank/DDBJ whole genome shotgun (WGS) entry which is preliminary data.</text>
</comment>
<dbReference type="InterPro" id="IPR013022">
    <property type="entry name" value="Xyl_isomerase-like_TIM-brl"/>
</dbReference>
<evidence type="ECO:0000259" key="1">
    <source>
        <dbReference type="Pfam" id="PF01261"/>
    </source>
</evidence>
<protein>
    <submittedName>
        <fullName evidence="2">TIM barrel protein</fullName>
    </submittedName>
</protein>
<dbReference type="PANTHER" id="PTHR12110:SF21">
    <property type="entry name" value="XYLOSE ISOMERASE-LIKE TIM BARREL DOMAIN-CONTAINING PROTEIN"/>
    <property type="match status" value="1"/>
</dbReference>
<dbReference type="Gene3D" id="3.20.20.150">
    <property type="entry name" value="Divalent-metal-dependent TIM barrel enzymes"/>
    <property type="match status" value="1"/>
</dbReference>
<dbReference type="InterPro" id="IPR050312">
    <property type="entry name" value="IolE/XylAMocC-like"/>
</dbReference>
<dbReference type="SUPFAM" id="SSF51658">
    <property type="entry name" value="Xylose isomerase-like"/>
    <property type="match status" value="1"/>
</dbReference>
<name>A0A9D6V3Z1_9BACT</name>
<gene>
    <name evidence="2" type="ORF">HY912_16570</name>
</gene>
<organism evidence="2 3">
    <name type="scientific">Desulfomonile tiedjei</name>
    <dbReference type="NCBI Taxonomy" id="2358"/>
    <lineage>
        <taxon>Bacteria</taxon>
        <taxon>Pseudomonadati</taxon>
        <taxon>Thermodesulfobacteriota</taxon>
        <taxon>Desulfomonilia</taxon>
        <taxon>Desulfomonilales</taxon>
        <taxon>Desulfomonilaceae</taxon>
        <taxon>Desulfomonile</taxon>
    </lineage>
</organism>
<dbReference type="AlphaFoldDB" id="A0A9D6V3Z1"/>
<proteinExistence type="predicted"/>
<reference evidence="2" key="1">
    <citation type="submission" date="2020-07" db="EMBL/GenBank/DDBJ databases">
        <title>Huge and variable diversity of episymbiotic CPR bacteria and DPANN archaea in groundwater ecosystems.</title>
        <authorList>
            <person name="He C.Y."/>
            <person name="Keren R."/>
            <person name="Whittaker M."/>
            <person name="Farag I.F."/>
            <person name="Doudna J."/>
            <person name="Cate J.H.D."/>
            <person name="Banfield J.F."/>
        </authorList>
    </citation>
    <scope>NUCLEOTIDE SEQUENCE</scope>
    <source>
        <strain evidence="2">NC_groundwater_1664_Pr3_B-0.1um_52_9</strain>
    </source>
</reference>
<feature type="domain" description="Xylose isomerase-like TIM barrel" evidence="1">
    <location>
        <begin position="22"/>
        <end position="243"/>
    </location>
</feature>
<dbReference type="Proteomes" id="UP000807825">
    <property type="component" value="Unassembled WGS sequence"/>
</dbReference>
<dbReference type="InterPro" id="IPR036237">
    <property type="entry name" value="Xyl_isomerase-like_sf"/>
</dbReference>
<dbReference type="PANTHER" id="PTHR12110">
    <property type="entry name" value="HYDROXYPYRUVATE ISOMERASE"/>
    <property type="match status" value="1"/>
</dbReference>
<evidence type="ECO:0000313" key="3">
    <source>
        <dbReference type="Proteomes" id="UP000807825"/>
    </source>
</evidence>
<sequence>MNGPKLACPNLFPDVVTLKSFAFDYGFQGIDWTLRPGDLPKNHLEEAQLIKALSRLAPLEVRFHLFFPDNELGDVDVEKAASAANTLYAALDLISKLSGRFSTVHVGLGRESMEDISWERTIDGLTDLRARARESGIRLCLENLAWGWTGRPELYEKLIRKTNCWGTLDIGHAQVCPSVTSQAYNVQDFAFPHPERILGAHIYHEETAAGHLAPGHYSDLEDRLRLLRGLPLCDWWVLELRDEKSLLQTLDCVRGFLQDSAARVAI</sequence>
<dbReference type="EMBL" id="JACRDE010000433">
    <property type="protein sequence ID" value="MBI5251104.1"/>
    <property type="molecule type" value="Genomic_DNA"/>
</dbReference>
<evidence type="ECO:0000313" key="2">
    <source>
        <dbReference type="EMBL" id="MBI5251104.1"/>
    </source>
</evidence>
<dbReference type="Pfam" id="PF01261">
    <property type="entry name" value="AP_endonuc_2"/>
    <property type="match status" value="1"/>
</dbReference>